<protein>
    <submittedName>
        <fullName evidence="1">Macaca fascicularis brain cDNA clone: QorA-12361, similar to human tripartite motif-containing 32 (TRIM32), mRNA, RefSeq: NM_012210.2</fullName>
    </submittedName>
</protein>
<dbReference type="AlphaFoldDB" id="I7G3F9"/>
<sequence>MGRDLNVECHSVIAPLSKARAAGGFLASFTSSQPTILYLFLHCKRCAKGPSHCYYLSKSPTDSKDRSPAAGCPHR</sequence>
<dbReference type="EMBL" id="AB171082">
    <property type="protein sequence ID" value="BAE88145.1"/>
    <property type="molecule type" value="mRNA"/>
</dbReference>
<evidence type="ECO:0000313" key="1">
    <source>
        <dbReference type="EMBL" id="BAE88145.1"/>
    </source>
</evidence>
<proteinExistence type="evidence at transcript level"/>
<reference evidence="1" key="1">
    <citation type="journal article" date="2007" name="PLoS Biol.">
        <title>Rate of evolution in brain-expressed genes in humans and other primates.</title>
        <authorList>
            <person name="Wang H.-Y."/>
            <person name="Chien H.-C."/>
            <person name="Osada N."/>
            <person name="Hashimoto K."/>
            <person name="Sugano S."/>
            <person name="Gojobori T."/>
            <person name="Chou C.-K."/>
            <person name="Tsai S.-F."/>
            <person name="Wu C.-I."/>
            <person name="Shen C.-K.J."/>
        </authorList>
    </citation>
    <scope>NUCLEOTIDE SEQUENCE</scope>
</reference>
<name>I7G3F9_MACFA</name>
<organism evidence="1">
    <name type="scientific">Macaca fascicularis</name>
    <name type="common">Crab-eating macaque</name>
    <name type="synonym">Cynomolgus monkey</name>
    <dbReference type="NCBI Taxonomy" id="9541"/>
    <lineage>
        <taxon>Eukaryota</taxon>
        <taxon>Metazoa</taxon>
        <taxon>Chordata</taxon>
        <taxon>Craniata</taxon>
        <taxon>Vertebrata</taxon>
        <taxon>Euteleostomi</taxon>
        <taxon>Mammalia</taxon>
        <taxon>Eutheria</taxon>
        <taxon>Euarchontoglires</taxon>
        <taxon>Primates</taxon>
        <taxon>Haplorrhini</taxon>
        <taxon>Catarrhini</taxon>
        <taxon>Cercopithecidae</taxon>
        <taxon>Cercopithecinae</taxon>
        <taxon>Macaca</taxon>
    </lineage>
</organism>
<accession>I7G3F9</accession>